<dbReference type="Gene3D" id="1.10.30.50">
    <property type="match status" value="1"/>
</dbReference>
<evidence type="ECO:0000256" key="1">
    <source>
        <dbReference type="ARBA" id="ARBA00022722"/>
    </source>
</evidence>
<dbReference type="RefSeq" id="WP_095220815.1">
    <property type="nucleotide sequence ID" value="NZ_NPBJ01000044.1"/>
</dbReference>
<dbReference type="CDD" id="cd00085">
    <property type="entry name" value="HNHc"/>
    <property type="match status" value="1"/>
</dbReference>
<keyword evidence="1" id="KW-0540">Nuclease</keyword>
<feature type="domain" description="HNH nuclease" evidence="5">
    <location>
        <begin position="58"/>
        <end position="114"/>
    </location>
</feature>
<dbReference type="InterPro" id="IPR002711">
    <property type="entry name" value="HNH"/>
</dbReference>
<evidence type="ECO:0000313" key="6">
    <source>
        <dbReference type="EMBL" id="PAD98126.1"/>
    </source>
</evidence>
<dbReference type="Pfam" id="PF01844">
    <property type="entry name" value="HNH"/>
    <property type="match status" value="1"/>
</dbReference>
<dbReference type="PANTHER" id="PTHR41286:SF1">
    <property type="entry name" value="HNH NUCLEASE YAJD-RELATED"/>
    <property type="match status" value="1"/>
</dbReference>
<evidence type="ECO:0000313" key="7">
    <source>
        <dbReference type="Proteomes" id="UP000216852"/>
    </source>
</evidence>
<evidence type="ECO:0000256" key="3">
    <source>
        <dbReference type="ARBA" id="ARBA00038412"/>
    </source>
</evidence>
<name>A0ABX4GTC7_9BACI</name>
<evidence type="ECO:0000256" key="4">
    <source>
        <dbReference type="ARBA" id="ARBA00040194"/>
    </source>
</evidence>
<dbReference type="Proteomes" id="UP000216852">
    <property type="component" value="Unassembled WGS sequence"/>
</dbReference>
<evidence type="ECO:0000259" key="5">
    <source>
        <dbReference type="SMART" id="SM00507"/>
    </source>
</evidence>
<reference evidence="6 7" key="1">
    <citation type="submission" date="2017-07" db="EMBL/GenBank/DDBJ databases">
        <title>Isolation and whole genome analysis of endospore-forming bacteria from heroin.</title>
        <authorList>
            <person name="Kalinowski J."/>
            <person name="Ahrens B."/>
            <person name="Al-Dilaimi A."/>
            <person name="Winkler A."/>
            <person name="Wibberg D."/>
            <person name="Schleenbecker U."/>
            <person name="Ruckert C."/>
            <person name="Wolfel R."/>
            <person name="Grass G."/>
        </authorList>
    </citation>
    <scope>NUCLEOTIDE SEQUENCE [LARGE SCALE GENOMIC DNA]</scope>
    <source>
        <strain evidence="6 7">7517-1</strain>
    </source>
</reference>
<protein>
    <recommendedName>
        <fullName evidence="4">Putative HNH nuclease YajD</fullName>
    </recommendedName>
</protein>
<evidence type="ECO:0000256" key="2">
    <source>
        <dbReference type="ARBA" id="ARBA00022801"/>
    </source>
</evidence>
<comment type="similarity">
    <text evidence="3">Belongs to the HNH nuclease family.</text>
</comment>
<dbReference type="SMART" id="SM00507">
    <property type="entry name" value="HNHc"/>
    <property type="match status" value="1"/>
</dbReference>
<gene>
    <name evidence="6" type="ORF">CHH48_18955</name>
</gene>
<keyword evidence="2" id="KW-0378">Hydrolase</keyword>
<organism evidence="6 7">
    <name type="scientific">Terribacillus saccharophilus</name>
    <dbReference type="NCBI Taxonomy" id="361277"/>
    <lineage>
        <taxon>Bacteria</taxon>
        <taxon>Bacillati</taxon>
        <taxon>Bacillota</taxon>
        <taxon>Bacilli</taxon>
        <taxon>Bacillales</taxon>
        <taxon>Bacillaceae</taxon>
        <taxon>Terribacillus</taxon>
    </lineage>
</organism>
<keyword evidence="7" id="KW-1185">Reference proteome</keyword>
<proteinExistence type="inferred from homology"/>
<dbReference type="PANTHER" id="PTHR41286">
    <property type="entry name" value="HNH NUCLEASE YAJD-RELATED"/>
    <property type="match status" value="1"/>
</dbReference>
<comment type="caution">
    <text evidence="6">The sequence shown here is derived from an EMBL/GenBank/DDBJ whole genome shotgun (WGS) entry which is preliminary data.</text>
</comment>
<sequence length="119" mass="14136">MAVYKKCKKVNCRKLIDYSSGEKFCPAHKGHDNRIYNQQRRREKKEYISFYSSASWRTKRENILRRDNYLCQDCLKKGFVTPATIVHHIIETSEDWSLRLIDSNLVSVCAACHNREHKK</sequence>
<accession>A0ABX4GTC7</accession>
<dbReference type="InterPro" id="IPR003615">
    <property type="entry name" value="HNH_nuc"/>
</dbReference>
<dbReference type="EMBL" id="NPBJ01000044">
    <property type="protein sequence ID" value="PAD98126.1"/>
    <property type="molecule type" value="Genomic_DNA"/>
</dbReference>